<keyword evidence="2" id="KW-1185">Reference proteome</keyword>
<gene>
    <name evidence="1" type="ORF">RPERSI_LOCUS23707</name>
</gene>
<feature type="non-terminal residue" evidence="1">
    <location>
        <position position="160"/>
    </location>
</feature>
<organism evidence="1 2">
    <name type="scientific">Racocetra persica</name>
    <dbReference type="NCBI Taxonomy" id="160502"/>
    <lineage>
        <taxon>Eukaryota</taxon>
        <taxon>Fungi</taxon>
        <taxon>Fungi incertae sedis</taxon>
        <taxon>Mucoromycota</taxon>
        <taxon>Glomeromycotina</taxon>
        <taxon>Glomeromycetes</taxon>
        <taxon>Diversisporales</taxon>
        <taxon>Gigasporaceae</taxon>
        <taxon>Racocetra</taxon>
    </lineage>
</organism>
<dbReference type="EMBL" id="CAJVQC010074619">
    <property type="protein sequence ID" value="CAG8813175.1"/>
    <property type="molecule type" value="Genomic_DNA"/>
</dbReference>
<dbReference type="Proteomes" id="UP000789920">
    <property type="component" value="Unassembled WGS sequence"/>
</dbReference>
<proteinExistence type="predicted"/>
<name>A0ACA9RVC1_9GLOM</name>
<feature type="non-terminal residue" evidence="1">
    <location>
        <position position="1"/>
    </location>
</feature>
<sequence length="160" mass="18849">TEDYLLARLIKIYMRSRQRSWRQFKEYIPKKGSSSLRENVKTMNSDLKNDATKENKLKIKSIIFKKEMLPEDLDLALCQLKIWARDNKAKSTFEKAFTLSDLKILVQAFQNEPVKMKGKKKSVLLDLLFNHLQSSSEFNEETKKKGVQVKYDNSNEQYSF</sequence>
<reference evidence="1" key="1">
    <citation type="submission" date="2021-06" db="EMBL/GenBank/DDBJ databases">
        <authorList>
            <person name="Kallberg Y."/>
            <person name="Tangrot J."/>
            <person name="Rosling A."/>
        </authorList>
    </citation>
    <scope>NUCLEOTIDE SEQUENCE</scope>
    <source>
        <strain evidence="1">MA461A</strain>
    </source>
</reference>
<evidence type="ECO:0000313" key="1">
    <source>
        <dbReference type="EMBL" id="CAG8813175.1"/>
    </source>
</evidence>
<evidence type="ECO:0000313" key="2">
    <source>
        <dbReference type="Proteomes" id="UP000789920"/>
    </source>
</evidence>
<accession>A0ACA9RVC1</accession>
<comment type="caution">
    <text evidence="1">The sequence shown here is derived from an EMBL/GenBank/DDBJ whole genome shotgun (WGS) entry which is preliminary data.</text>
</comment>
<protein>
    <submittedName>
        <fullName evidence="1">8263_t:CDS:1</fullName>
    </submittedName>
</protein>